<organism evidence="2 3">
    <name type="scientific">Austropuccinia psidii MF-1</name>
    <dbReference type="NCBI Taxonomy" id="1389203"/>
    <lineage>
        <taxon>Eukaryota</taxon>
        <taxon>Fungi</taxon>
        <taxon>Dikarya</taxon>
        <taxon>Basidiomycota</taxon>
        <taxon>Pucciniomycotina</taxon>
        <taxon>Pucciniomycetes</taxon>
        <taxon>Pucciniales</taxon>
        <taxon>Sphaerophragmiaceae</taxon>
        <taxon>Austropuccinia</taxon>
    </lineage>
</organism>
<comment type="caution">
    <text evidence="2">The sequence shown here is derived from an EMBL/GenBank/DDBJ whole genome shotgun (WGS) entry which is preliminary data.</text>
</comment>
<dbReference type="Proteomes" id="UP000765509">
    <property type="component" value="Unassembled WGS sequence"/>
</dbReference>
<dbReference type="AlphaFoldDB" id="A0A9Q3HVN6"/>
<evidence type="ECO:0000313" key="3">
    <source>
        <dbReference type="Proteomes" id="UP000765509"/>
    </source>
</evidence>
<gene>
    <name evidence="2" type="ORF">O181_057662</name>
</gene>
<feature type="region of interest" description="Disordered" evidence="1">
    <location>
        <begin position="75"/>
        <end position="100"/>
    </location>
</feature>
<evidence type="ECO:0000313" key="2">
    <source>
        <dbReference type="EMBL" id="MBW0517947.1"/>
    </source>
</evidence>
<protein>
    <submittedName>
        <fullName evidence="2">Uncharacterized protein</fullName>
    </submittedName>
</protein>
<dbReference type="EMBL" id="AVOT02026285">
    <property type="protein sequence ID" value="MBW0517947.1"/>
    <property type="molecule type" value="Genomic_DNA"/>
</dbReference>
<evidence type="ECO:0000256" key="1">
    <source>
        <dbReference type="SAM" id="MobiDB-lite"/>
    </source>
</evidence>
<reference evidence="2" key="1">
    <citation type="submission" date="2021-03" db="EMBL/GenBank/DDBJ databases">
        <title>Draft genome sequence of rust myrtle Austropuccinia psidii MF-1, a brazilian biotype.</title>
        <authorList>
            <person name="Quecine M.C."/>
            <person name="Pachon D.M.R."/>
            <person name="Bonatelli M.L."/>
            <person name="Correr F.H."/>
            <person name="Franceschini L.M."/>
            <person name="Leite T.F."/>
            <person name="Margarido G.R.A."/>
            <person name="Almeida C.A."/>
            <person name="Ferrarezi J.A."/>
            <person name="Labate C.A."/>
        </authorList>
    </citation>
    <scope>NUCLEOTIDE SEQUENCE</scope>
    <source>
        <strain evidence="2">MF-1</strain>
    </source>
</reference>
<proteinExistence type="predicted"/>
<feature type="compositionally biased region" description="Basic and acidic residues" evidence="1">
    <location>
        <begin position="90"/>
        <end position="100"/>
    </location>
</feature>
<accession>A0A9Q3HVN6</accession>
<keyword evidence="3" id="KW-1185">Reference proteome</keyword>
<name>A0A9Q3HVN6_9BASI</name>
<sequence length="100" mass="10977">MLKMAAYSIWAGVEMGESLPEGSQVVIGVPGKCLGKRPTINVTKKTNKKDCTFESSNASWDQGDYMIHFEVDHSDNEPLDTESTPILNEIIHDETPPASP</sequence>